<dbReference type="SUPFAM" id="SSF53098">
    <property type="entry name" value="Ribonuclease H-like"/>
    <property type="match status" value="1"/>
</dbReference>
<dbReference type="GO" id="GO:0036464">
    <property type="term" value="C:cytoplasmic ribonucleoprotein granule"/>
    <property type="evidence" value="ECO:0007669"/>
    <property type="project" value="UniProtKB-SubCell"/>
</dbReference>
<dbReference type="Proteomes" id="UP001190700">
    <property type="component" value="Unassembled WGS sequence"/>
</dbReference>
<dbReference type="GO" id="GO:0005524">
    <property type="term" value="F:ATP binding"/>
    <property type="evidence" value="ECO:0007669"/>
    <property type="project" value="UniProtKB-KW"/>
</dbReference>
<evidence type="ECO:0000256" key="4">
    <source>
        <dbReference type="ARBA" id="ARBA00022490"/>
    </source>
</evidence>
<organism evidence="14 15">
    <name type="scientific">Cymbomonas tetramitiformis</name>
    <dbReference type="NCBI Taxonomy" id="36881"/>
    <lineage>
        <taxon>Eukaryota</taxon>
        <taxon>Viridiplantae</taxon>
        <taxon>Chlorophyta</taxon>
        <taxon>Pyramimonadophyceae</taxon>
        <taxon>Pyramimonadales</taxon>
        <taxon>Pyramimonadaceae</taxon>
        <taxon>Cymbomonas</taxon>
    </lineage>
</organism>
<evidence type="ECO:0000256" key="10">
    <source>
        <dbReference type="ARBA" id="ARBA00023158"/>
    </source>
</evidence>
<dbReference type="Pfam" id="PF13086">
    <property type="entry name" value="AAA_11"/>
    <property type="match status" value="2"/>
</dbReference>
<comment type="similarity">
    <text evidence="2">Belongs to the DNA2/NAM7 helicase family. SDE3 subfamily.</text>
</comment>
<dbReference type="InterPro" id="IPR003593">
    <property type="entry name" value="AAA+_ATPase"/>
</dbReference>
<feature type="domain" description="AAA+ ATPase" evidence="13">
    <location>
        <begin position="689"/>
        <end position="924"/>
    </location>
</feature>
<sequence length="1174" mass="130379">MSSQAPYHTTKSSVMEAMQSVATSLERNSALALCLDFEWDSHASEKPMQLLQVATEDGCIHVFDAKHVPEFPALFNRLFLQSSSMVKVLHDARADTLMLRSNLSEGFAFAPLYDTQVAHAVLTGHPERSLAQVLKHWLGIDIKKRTKRVNDFLRTPGKWSERPLPQYIIDYAAEDVVHLPRLYSTQMEEATSRGLCHEILVRSELRAKGRNASLAAQKETSRAFKTHLGLPDGMDKEILRGMFTDWKASELARGEYRHGTFNDILRVFMYAGVARTKGSVVAFATPGARKFEKSLLLAATARVESSRAQIEADKGGVVVTSACFPESTRPNETAECLLEVRNQGAESVTLRDVKLLRGTTGFSQKLAVPLPAELPPGAMVTLRLQCTPRVVGMCYDILSLTFDGGAGGGGSFIIGRFLKLSCGDMDLLHDLAPTSPYERRRRKRAPPVDKTTLYDAPPKEGDGDTTQKFEPLQPYHIPKWLRSKLDGRLVEGLEELAERMTTAPPKEALKRYAEYYQRLLWMEEHQLHADLAGFDLVDELATELAPRGRLLAVHVRGLAEKRPSVLKGDILRVNRLNDQRQVWQGRAEEIEMEDVLLHLDQRFVSRYIRGEKVEVRFVMNRTPLRIFHQGLAAAKALGAYVLFPPARLAEVALQPPRCEGLELRFFNRAVAANAAQREAVRRVLDGEAREVPYILFGPPGTGKTTTVVEIISQCRRLPRHRDGRGFRTLVCAPTNTAADLLCSRIGCNDRTQILRHMAYSRAKSTVPEEVLKVSNWSEAHHAFVQPPLEEIMSKTVNVMTLSTAGKLTNMGVPRGHFDMIVIDEAGQALEPEAAAPVCTLLGGDGQLVLAGDPKQLGPVIHSTQASAHGLAKSLLERLMERPLYQRDPGSNCYEQLVLTKLVQNFRSHEALLRVPNRLFYEDELQCCADEALRNYCCGPECADLLPAPGVPLVFHGIVGKDQREGNSPSWFNAHECTVVLDYIRALQRVRGRPVAFKDIGVITPYNKQAQKITRLLKGADLPCGADGIKVGSTELFQGQERKVIIISTVRSSADEIGFDVKHNLGFLQNPKRFNVATTRACSLMVIIGNPDILVTDAHWSQLLRECIRLGAYQGVKPPTTASTKSSGSGGDGQHDQHSSNEDRHADQLAEDLEQLVLSASERVQQEGSEMPTWE</sequence>
<dbReference type="InterPro" id="IPR041679">
    <property type="entry name" value="DNA2/NAM7-like_C"/>
</dbReference>
<evidence type="ECO:0000313" key="14">
    <source>
        <dbReference type="EMBL" id="KAK3267242.1"/>
    </source>
</evidence>
<evidence type="ECO:0000256" key="9">
    <source>
        <dbReference type="ARBA" id="ARBA00022884"/>
    </source>
</evidence>
<evidence type="ECO:0000256" key="8">
    <source>
        <dbReference type="ARBA" id="ARBA00022840"/>
    </source>
</evidence>
<dbReference type="Pfam" id="PF13087">
    <property type="entry name" value="AAA_12"/>
    <property type="match status" value="1"/>
</dbReference>
<evidence type="ECO:0000256" key="2">
    <source>
        <dbReference type="ARBA" id="ARBA00005601"/>
    </source>
</evidence>
<keyword evidence="7" id="KW-0347">Helicase</keyword>
<dbReference type="FunFam" id="3.40.50.300:FF:000608">
    <property type="entry name" value="Mov10 RISC complex RNA helicase"/>
    <property type="match status" value="1"/>
</dbReference>
<evidence type="ECO:0000256" key="11">
    <source>
        <dbReference type="ARBA" id="ARBA00047984"/>
    </source>
</evidence>
<keyword evidence="8" id="KW-0067">ATP-binding</keyword>
<evidence type="ECO:0000259" key="13">
    <source>
        <dbReference type="SMART" id="SM00382"/>
    </source>
</evidence>
<feature type="region of interest" description="Disordered" evidence="12">
    <location>
        <begin position="437"/>
        <end position="469"/>
    </location>
</feature>
<accession>A0AAE0L0A9</accession>
<dbReference type="CDD" id="cd18038">
    <property type="entry name" value="DEXXQc_Helz-like"/>
    <property type="match status" value="1"/>
</dbReference>
<dbReference type="Gene3D" id="3.40.50.300">
    <property type="entry name" value="P-loop containing nucleotide triphosphate hydrolases"/>
    <property type="match status" value="2"/>
</dbReference>
<comment type="caution">
    <text evidence="14">The sequence shown here is derived from an EMBL/GenBank/DDBJ whole genome shotgun (WGS) entry which is preliminary data.</text>
</comment>
<evidence type="ECO:0000256" key="6">
    <source>
        <dbReference type="ARBA" id="ARBA00022801"/>
    </source>
</evidence>
<dbReference type="GO" id="GO:0032574">
    <property type="term" value="F:5'-3' RNA helicase activity"/>
    <property type="evidence" value="ECO:0007669"/>
    <property type="project" value="InterPro"/>
</dbReference>
<dbReference type="InterPro" id="IPR047187">
    <property type="entry name" value="SF1_C_Upf1"/>
</dbReference>
<evidence type="ECO:0000256" key="3">
    <source>
        <dbReference type="ARBA" id="ARBA00012552"/>
    </source>
</evidence>
<protein>
    <recommendedName>
        <fullName evidence="3">RNA helicase</fullName>
        <ecNumber evidence="3">3.6.4.13</ecNumber>
    </recommendedName>
</protein>
<dbReference type="CDD" id="cd18808">
    <property type="entry name" value="SF1_C_Upf1"/>
    <property type="match status" value="1"/>
</dbReference>
<proteinExistence type="inferred from homology"/>
<dbReference type="GO" id="GO:0031047">
    <property type="term" value="P:regulatory ncRNA-mediated gene silencing"/>
    <property type="evidence" value="ECO:0007669"/>
    <property type="project" value="UniProtKB-KW"/>
</dbReference>
<dbReference type="InterPro" id="IPR036397">
    <property type="entry name" value="RNaseH_sf"/>
</dbReference>
<dbReference type="GO" id="GO:0003723">
    <property type="term" value="F:RNA binding"/>
    <property type="evidence" value="ECO:0007669"/>
    <property type="project" value="UniProtKB-KW"/>
</dbReference>
<evidence type="ECO:0000256" key="1">
    <source>
        <dbReference type="ARBA" id="ARBA00004331"/>
    </source>
</evidence>
<evidence type="ECO:0000256" key="7">
    <source>
        <dbReference type="ARBA" id="ARBA00022806"/>
    </source>
</evidence>
<keyword evidence="5" id="KW-0547">Nucleotide-binding</keyword>
<dbReference type="InterPro" id="IPR026122">
    <property type="entry name" value="MOV-10/SDE3_DEXXQ/H-box"/>
</dbReference>
<dbReference type="InterPro" id="IPR049080">
    <property type="entry name" value="MOV-10-like_beta-barrel"/>
</dbReference>
<evidence type="ECO:0000313" key="15">
    <source>
        <dbReference type="Proteomes" id="UP001190700"/>
    </source>
</evidence>
<evidence type="ECO:0000256" key="5">
    <source>
        <dbReference type="ARBA" id="ARBA00022741"/>
    </source>
</evidence>
<keyword evidence="15" id="KW-1185">Reference proteome</keyword>
<evidence type="ECO:0000256" key="12">
    <source>
        <dbReference type="SAM" id="MobiDB-lite"/>
    </source>
</evidence>
<dbReference type="InterPro" id="IPR027417">
    <property type="entry name" value="P-loop_NTPase"/>
</dbReference>
<dbReference type="InterPro" id="IPR002562">
    <property type="entry name" value="3'-5'_exonuclease_dom"/>
</dbReference>
<dbReference type="InterPro" id="IPR012337">
    <property type="entry name" value="RNaseH-like_sf"/>
</dbReference>
<dbReference type="Pfam" id="PF21634">
    <property type="entry name" value="MOV-10_beta-barrel"/>
    <property type="match status" value="1"/>
</dbReference>
<comment type="subcellular location">
    <subcellularLocation>
        <location evidence="1">Cytoplasm</location>
        <location evidence="1">Cytoplasmic ribonucleoprotein granule</location>
    </subcellularLocation>
</comment>
<feature type="compositionally biased region" description="Basic and acidic residues" evidence="12">
    <location>
        <begin position="1132"/>
        <end position="1147"/>
    </location>
</feature>
<feature type="compositionally biased region" description="Basic and acidic residues" evidence="12">
    <location>
        <begin position="457"/>
        <end position="467"/>
    </location>
</feature>
<dbReference type="EMBL" id="LGRX02012544">
    <property type="protein sequence ID" value="KAK3267242.1"/>
    <property type="molecule type" value="Genomic_DNA"/>
</dbReference>
<dbReference type="AlphaFoldDB" id="A0AAE0L0A9"/>
<dbReference type="InterPro" id="IPR041677">
    <property type="entry name" value="DNA2/NAM7_AAA_11"/>
</dbReference>
<comment type="catalytic activity">
    <reaction evidence="11">
        <text>ATP + H2O = ADP + phosphate + H(+)</text>
        <dbReference type="Rhea" id="RHEA:13065"/>
        <dbReference type="ChEBI" id="CHEBI:15377"/>
        <dbReference type="ChEBI" id="CHEBI:15378"/>
        <dbReference type="ChEBI" id="CHEBI:30616"/>
        <dbReference type="ChEBI" id="CHEBI:43474"/>
        <dbReference type="ChEBI" id="CHEBI:456216"/>
        <dbReference type="EC" id="3.6.4.13"/>
    </reaction>
</comment>
<dbReference type="Pfam" id="PF01612">
    <property type="entry name" value="DNA_pol_A_exo1"/>
    <property type="match status" value="1"/>
</dbReference>
<dbReference type="SUPFAM" id="SSF52540">
    <property type="entry name" value="P-loop containing nucleoside triphosphate hydrolases"/>
    <property type="match status" value="1"/>
</dbReference>
<dbReference type="PANTHER" id="PTHR45418">
    <property type="entry name" value="CANCER/TESTIS ANTIGEN 55"/>
    <property type="match status" value="1"/>
</dbReference>
<reference evidence="14 15" key="1">
    <citation type="journal article" date="2015" name="Genome Biol. Evol.">
        <title>Comparative Genomics of a Bacterivorous Green Alga Reveals Evolutionary Causalities and Consequences of Phago-Mixotrophic Mode of Nutrition.</title>
        <authorList>
            <person name="Burns J.A."/>
            <person name="Paasch A."/>
            <person name="Narechania A."/>
            <person name="Kim E."/>
        </authorList>
    </citation>
    <scope>NUCLEOTIDE SEQUENCE [LARGE SCALE GENOMIC DNA]</scope>
    <source>
        <strain evidence="14 15">PLY_AMNH</strain>
    </source>
</reference>
<dbReference type="GO" id="GO:0008408">
    <property type="term" value="F:3'-5' exonuclease activity"/>
    <property type="evidence" value="ECO:0007669"/>
    <property type="project" value="InterPro"/>
</dbReference>
<gene>
    <name evidence="14" type="ORF">CYMTET_24188</name>
</gene>
<name>A0AAE0L0A9_9CHLO</name>
<dbReference type="PANTHER" id="PTHR45418:SF1">
    <property type="entry name" value="CANCER_TESTIS ANTIGEN 55"/>
    <property type="match status" value="1"/>
</dbReference>
<keyword evidence="4" id="KW-0963">Cytoplasm</keyword>
<feature type="region of interest" description="Disordered" evidence="12">
    <location>
        <begin position="1117"/>
        <end position="1174"/>
    </location>
</feature>
<dbReference type="GO" id="GO:0006139">
    <property type="term" value="P:nucleobase-containing compound metabolic process"/>
    <property type="evidence" value="ECO:0007669"/>
    <property type="project" value="InterPro"/>
</dbReference>
<dbReference type="Gene3D" id="3.30.420.10">
    <property type="entry name" value="Ribonuclease H-like superfamily/Ribonuclease H"/>
    <property type="match status" value="1"/>
</dbReference>
<dbReference type="EC" id="3.6.4.13" evidence="3"/>
<keyword evidence="6" id="KW-0378">Hydrolase</keyword>
<dbReference type="SMART" id="SM00382">
    <property type="entry name" value="AAA"/>
    <property type="match status" value="1"/>
</dbReference>
<keyword evidence="9" id="KW-0694">RNA-binding</keyword>
<keyword evidence="10" id="KW-0943">RNA-mediated gene silencing</keyword>